<dbReference type="AlphaFoldDB" id="A0A1I6W072"/>
<sequence length="325" mass="34055">MGPLARTRALLGTTAALALLTACSSGGEDTATDSAPPATAEEQTPEVPQGAITEAQALEVITAYSQANNQAYRDLDASLLEEIEGGSLLQRSLADLEQYLGRPEADREPIEDWEYINPKVFIPAGETWWMAQASEAPDAGGLRLLTFAQGEGESWLLVSVVPLMEELPAIAIDEHGLAQAAPADDPAGALLPQDAAAAYGDLWETGGEGPGVPLITTGGGQEILERRSTEDPLLEASYTATTPEHEHTWALRTEDGGTVVVATVAHSETLTAATGEVVPGEPSAHYNPTPRNPLITHHTGEIAVSIPAAADPQVLGDRWHLIGAG</sequence>
<gene>
    <name evidence="4" type="ORF">SAMN05444716_11158</name>
</gene>
<dbReference type="PROSITE" id="PS51257">
    <property type="entry name" value="PROKAR_LIPOPROTEIN"/>
    <property type="match status" value="1"/>
</dbReference>
<feature type="chain" id="PRO_5039135104" description="DUF8094 domain-containing protein" evidence="2">
    <location>
        <begin position="19"/>
        <end position="325"/>
    </location>
</feature>
<reference evidence="5" key="1">
    <citation type="submission" date="2016-10" db="EMBL/GenBank/DDBJ databases">
        <authorList>
            <person name="Varghese N."/>
            <person name="Submissions S."/>
        </authorList>
    </citation>
    <scope>NUCLEOTIDE SEQUENCE [LARGE SCALE GENOMIC DNA]</scope>
    <source>
        <strain evidence="5">CGMCC 4.7047</strain>
    </source>
</reference>
<name>A0A1I6W072_9ACTN</name>
<evidence type="ECO:0000259" key="3">
    <source>
        <dbReference type="Pfam" id="PF26366"/>
    </source>
</evidence>
<dbReference type="Proteomes" id="UP000198873">
    <property type="component" value="Unassembled WGS sequence"/>
</dbReference>
<protein>
    <recommendedName>
        <fullName evidence="3">DUF8094 domain-containing protein</fullName>
    </recommendedName>
</protein>
<proteinExistence type="predicted"/>
<evidence type="ECO:0000256" key="1">
    <source>
        <dbReference type="SAM" id="MobiDB-lite"/>
    </source>
</evidence>
<accession>A0A1I6W072</accession>
<evidence type="ECO:0000256" key="2">
    <source>
        <dbReference type="SAM" id="SignalP"/>
    </source>
</evidence>
<dbReference type="EMBL" id="FPAB01000011">
    <property type="protein sequence ID" value="SFT19151.1"/>
    <property type="molecule type" value="Genomic_DNA"/>
</dbReference>
<dbReference type="InterPro" id="IPR058407">
    <property type="entry name" value="DUF8094"/>
</dbReference>
<dbReference type="Pfam" id="PF26366">
    <property type="entry name" value="DUF8094"/>
    <property type="match status" value="1"/>
</dbReference>
<feature type="compositionally biased region" description="Low complexity" evidence="1">
    <location>
        <begin position="26"/>
        <end position="42"/>
    </location>
</feature>
<organism evidence="4 5">
    <name type="scientific">Streptomyces harbinensis</name>
    <dbReference type="NCBI Taxonomy" id="1176198"/>
    <lineage>
        <taxon>Bacteria</taxon>
        <taxon>Bacillati</taxon>
        <taxon>Actinomycetota</taxon>
        <taxon>Actinomycetes</taxon>
        <taxon>Kitasatosporales</taxon>
        <taxon>Streptomycetaceae</taxon>
        <taxon>Streptomyces</taxon>
    </lineage>
</organism>
<feature type="region of interest" description="Disordered" evidence="1">
    <location>
        <begin position="26"/>
        <end position="46"/>
    </location>
</feature>
<evidence type="ECO:0000313" key="5">
    <source>
        <dbReference type="Proteomes" id="UP000198873"/>
    </source>
</evidence>
<feature type="signal peptide" evidence="2">
    <location>
        <begin position="1"/>
        <end position="18"/>
    </location>
</feature>
<keyword evidence="5" id="KW-1185">Reference proteome</keyword>
<dbReference type="RefSeq" id="WP_093844304.1">
    <property type="nucleotide sequence ID" value="NZ_FPAB01000011.1"/>
</dbReference>
<evidence type="ECO:0000313" key="4">
    <source>
        <dbReference type="EMBL" id="SFT19151.1"/>
    </source>
</evidence>
<dbReference type="STRING" id="1176198.SAMN05444716_11158"/>
<feature type="domain" description="DUF8094" evidence="3">
    <location>
        <begin position="48"/>
        <end position="324"/>
    </location>
</feature>
<keyword evidence="2" id="KW-0732">Signal</keyword>